<accession>A0A0C2RLW8</accession>
<dbReference type="SUPFAM" id="SSF53822">
    <property type="entry name" value="Periplasmic binding protein-like I"/>
    <property type="match status" value="1"/>
</dbReference>
<dbReference type="GO" id="GO:0030288">
    <property type="term" value="C:outer membrane-bounded periplasmic space"/>
    <property type="evidence" value="ECO:0007669"/>
    <property type="project" value="TreeGrafter"/>
</dbReference>
<reference evidence="5 6" key="1">
    <citation type="submission" date="2015-01" db="EMBL/GenBank/DDBJ databases">
        <title>Genome sequence of Jeotgalibacillus alimentarius.</title>
        <authorList>
            <person name="Goh K.M."/>
            <person name="Chan K.-G."/>
            <person name="Yaakop A.S."/>
            <person name="Ee R."/>
            <person name="Gan H.M."/>
            <person name="Chan C.S."/>
        </authorList>
    </citation>
    <scope>NUCLEOTIDE SEQUENCE [LARGE SCALE GENOMIC DNA]</scope>
    <source>
        <strain evidence="5 6">YKJ-13</strain>
    </source>
</reference>
<dbReference type="PANTHER" id="PTHR30036">
    <property type="entry name" value="D-XYLOSE-BINDING PERIPLASMIC PROTEIN"/>
    <property type="match status" value="1"/>
</dbReference>
<gene>
    <name evidence="5" type="ORF">KP77_33940</name>
</gene>
<evidence type="ECO:0000256" key="3">
    <source>
        <dbReference type="SAM" id="SignalP"/>
    </source>
</evidence>
<evidence type="ECO:0000259" key="4">
    <source>
        <dbReference type="Pfam" id="PF13407"/>
    </source>
</evidence>
<organism evidence="5 6">
    <name type="scientific">Jeotgalibacillus alimentarius</name>
    <dbReference type="NCBI Taxonomy" id="135826"/>
    <lineage>
        <taxon>Bacteria</taxon>
        <taxon>Bacillati</taxon>
        <taxon>Bacillota</taxon>
        <taxon>Bacilli</taxon>
        <taxon>Bacillales</taxon>
        <taxon>Caryophanaceae</taxon>
        <taxon>Jeotgalibacillus</taxon>
    </lineage>
</organism>
<dbReference type="AlphaFoldDB" id="A0A0C2RLW8"/>
<comment type="subcellular location">
    <subcellularLocation>
        <location evidence="1">Cell envelope</location>
    </subcellularLocation>
</comment>
<evidence type="ECO:0000313" key="5">
    <source>
        <dbReference type="EMBL" id="KIL42764.1"/>
    </source>
</evidence>
<sequence>MRKLLILMVSAVGLFLFYFTFQAAAAVFYTDWDLPDAGEQDENVPRVVLITNETDHPFWRDVTAGAEKKAGELNVDLDVSGIYGSNTEDFLRKIEIAIYSKVDGIIVQGLDNEKFKELTKLKAASYGIPVLTVAHDVPKEESLRKTYIGSDQFEAGELLARELLKDMGTTGEVVLMMDSEPEYFQRKRFEGVEHVLAGYPDIEMIEAKIGDREQGLSTVNDLLNHFPQATSFLAVNASFTEELVKEIETRRKVEPYYIYTFDEERGAYALLESGKIDGVVQQSPEDMGQLSVELMSDWLQKDSQPLDIEGYFTEVSIIKDLSSQ</sequence>
<evidence type="ECO:0000313" key="6">
    <source>
        <dbReference type="Proteomes" id="UP000031950"/>
    </source>
</evidence>
<dbReference type="RefSeq" id="WP_041123891.1">
    <property type="nucleotide sequence ID" value="NZ_JXRQ01000030.1"/>
</dbReference>
<comment type="similarity">
    <text evidence="2">Belongs to the bacterial solute-binding protein 2 family.</text>
</comment>
<feature type="chain" id="PRO_5002171332" evidence="3">
    <location>
        <begin position="26"/>
        <end position="324"/>
    </location>
</feature>
<protein>
    <submittedName>
        <fullName evidence="5">Sugar ABC transporter substrate-binding protein</fullName>
    </submittedName>
</protein>
<dbReference type="InterPro" id="IPR050555">
    <property type="entry name" value="Bact_Solute-Bind_Prot2"/>
</dbReference>
<dbReference type="Proteomes" id="UP000031950">
    <property type="component" value="Unassembled WGS sequence"/>
</dbReference>
<dbReference type="Gene3D" id="3.40.50.2300">
    <property type="match status" value="2"/>
</dbReference>
<dbReference type="InterPro" id="IPR028082">
    <property type="entry name" value="Peripla_BP_I"/>
</dbReference>
<dbReference type="STRING" id="135826.KP77_33940"/>
<evidence type="ECO:0000256" key="2">
    <source>
        <dbReference type="ARBA" id="ARBA00007639"/>
    </source>
</evidence>
<dbReference type="PANTHER" id="PTHR30036:SF7">
    <property type="entry name" value="ABC TRANSPORTER PERIPLASMIC-BINDING PROTEIN YPHF"/>
    <property type="match status" value="1"/>
</dbReference>
<keyword evidence="3" id="KW-0732">Signal</keyword>
<dbReference type="PATRIC" id="fig|135826.4.peg.3371"/>
<comment type="caution">
    <text evidence="5">The sequence shown here is derived from an EMBL/GenBank/DDBJ whole genome shotgun (WGS) entry which is preliminary data.</text>
</comment>
<proteinExistence type="inferred from homology"/>
<dbReference type="Pfam" id="PF13407">
    <property type="entry name" value="Peripla_BP_4"/>
    <property type="match status" value="1"/>
</dbReference>
<feature type="domain" description="Periplasmic binding protein" evidence="4">
    <location>
        <begin position="47"/>
        <end position="300"/>
    </location>
</feature>
<keyword evidence="6" id="KW-1185">Reference proteome</keyword>
<dbReference type="InterPro" id="IPR025997">
    <property type="entry name" value="SBP_2_dom"/>
</dbReference>
<evidence type="ECO:0000256" key="1">
    <source>
        <dbReference type="ARBA" id="ARBA00004196"/>
    </source>
</evidence>
<dbReference type="EMBL" id="JXRQ01000030">
    <property type="protein sequence ID" value="KIL42764.1"/>
    <property type="molecule type" value="Genomic_DNA"/>
</dbReference>
<name>A0A0C2RLW8_9BACL</name>
<dbReference type="GO" id="GO:0030246">
    <property type="term" value="F:carbohydrate binding"/>
    <property type="evidence" value="ECO:0007669"/>
    <property type="project" value="TreeGrafter"/>
</dbReference>
<feature type="signal peptide" evidence="3">
    <location>
        <begin position="1"/>
        <end position="25"/>
    </location>
</feature>
<dbReference type="OrthoDB" id="6196975at2"/>